<evidence type="ECO:0000313" key="4">
    <source>
        <dbReference type="EMBL" id="QEG23774.1"/>
    </source>
</evidence>
<dbReference type="InterPro" id="IPR014905">
    <property type="entry name" value="HIRAN"/>
</dbReference>
<keyword evidence="5" id="KW-1185">Reference proteome</keyword>
<dbReference type="GO" id="GO:0003676">
    <property type="term" value="F:nucleic acid binding"/>
    <property type="evidence" value="ECO:0007669"/>
    <property type="project" value="InterPro"/>
</dbReference>
<sequence>MTASERIHICSFCNTKMKYATTSEGRRAKCGKCNSVVFLLPNTTRDIRSELSSTWWVKVPKKLILSDTVGPMSDIDLLSMHKNGALTRSCEVKSAKFTANEWVVFNTQLLAPVQQMAKIVEAETLRLEHIAERKANTDKENKNRLRKFIQQAISDGILSSDEKSTIEQFASKAKLDLSVVNEILTTEVDGLVESLIDDALEDGILSPDEEKRINSFAVGLETKIKLTSEKQLALKLSRQAYRLNMTELAEFPEIDASVNLQKNERVLARQEVEWNEIVQLKRPKGIWVSGDNYLKSIGRGYAMLTSKRILFDSSFESRKATHSSIQRIEVFADGIFCSRSTGKSLFFKFEIENEPEGLEFALLLKRILINLPVQGFLPTTCLIPEQVVDAEVVASPESESKNIKSVFPKTNPEPRFTFRVVGEHIGDRSYWIQKLAKNEPLQLVREPTNSNDRNAVEVRNSYGKSLGYLKKDVAAWFAGLMDRGKGYTANVLRIRSDNCLIVAVFEQ</sequence>
<dbReference type="OrthoDB" id="260852at2"/>
<dbReference type="EMBL" id="CP042912">
    <property type="protein sequence ID" value="QEG23774.1"/>
    <property type="molecule type" value="Genomic_DNA"/>
</dbReference>
<dbReference type="GO" id="GO:0008270">
    <property type="term" value="F:zinc ion binding"/>
    <property type="evidence" value="ECO:0007669"/>
    <property type="project" value="InterPro"/>
</dbReference>
<name>A0A5B9PBY2_9BACT</name>
<keyword evidence="1" id="KW-0479">Metal-binding</keyword>
<dbReference type="STRING" id="980251.GCA_001642875_00309"/>
<evidence type="ECO:0000313" key="5">
    <source>
        <dbReference type="Proteomes" id="UP000322214"/>
    </source>
</evidence>
<gene>
    <name evidence="4" type="ORF">MFFC18_36760</name>
</gene>
<evidence type="ECO:0000256" key="1">
    <source>
        <dbReference type="ARBA" id="ARBA00022723"/>
    </source>
</evidence>
<proteinExistence type="predicted"/>
<protein>
    <submittedName>
        <fullName evidence="4">HIRAN domain protein</fullName>
    </submittedName>
</protein>
<dbReference type="GO" id="GO:0016818">
    <property type="term" value="F:hydrolase activity, acting on acid anhydrides, in phosphorus-containing anhydrides"/>
    <property type="evidence" value="ECO:0007669"/>
    <property type="project" value="InterPro"/>
</dbReference>
<evidence type="ECO:0000256" key="2">
    <source>
        <dbReference type="ARBA" id="ARBA00022801"/>
    </source>
</evidence>
<dbReference type="SMART" id="SM00910">
    <property type="entry name" value="HIRAN"/>
    <property type="match status" value="1"/>
</dbReference>
<keyword evidence="2" id="KW-0378">Hydrolase</keyword>
<dbReference type="KEGG" id="mff:MFFC18_36760"/>
<dbReference type="AlphaFoldDB" id="A0A5B9PBY2"/>
<organism evidence="4 5">
    <name type="scientific">Mariniblastus fucicola</name>
    <dbReference type="NCBI Taxonomy" id="980251"/>
    <lineage>
        <taxon>Bacteria</taxon>
        <taxon>Pseudomonadati</taxon>
        <taxon>Planctomycetota</taxon>
        <taxon>Planctomycetia</taxon>
        <taxon>Pirellulales</taxon>
        <taxon>Pirellulaceae</taxon>
        <taxon>Mariniblastus</taxon>
    </lineage>
</organism>
<dbReference type="Proteomes" id="UP000322214">
    <property type="component" value="Chromosome"/>
</dbReference>
<reference evidence="4 5" key="1">
    <citation type="submission" date="2019-08" db="EMBL/GenBank/DDBJ databases">
        <title>Deep-cultivation of Planctomycetes and their phenomic and genomic characterization uncovers novel biology.</title>
        <authorList>
            <person name="Wiegand S."/>
            <person name="Jogler M."/>
            <person name="Boedeker C."/>
            <person name="Pinto D."/>
            <person name="Vollmers J."/>
            <person name="Rivas-Marin E."/>
            <person name="Kohn T."/>
            <person name="Peeters S.H."/>
            <person name="Heuer A."/>
            <person name="Rast P."/>
            <person name="Oberbeckmann S."/>
            <person name="Bunk B."/>
            <person name="Jeske O."/>
            <person name="Meyerdierks A."/>
            <person name="Storesund J.E."/>
            <person name="Kallscheuer N."/>
            <person name="Luecker S."/>
            <person name="Lage O.M."/>
            <person name="Pohl T."/>
            <person name="Merkel B.J."/>
            <person name="Hornburger P."/>
            <person name="Mueller R.-W."/>
            <person name="Bruemmer F."/>
            <person name="Labrenz M."/>
            <person name="Spormann A.M."/>
            <person name="Op den Camp H."/>
            <person name="Overmann J."/>
            <person name="Amann R."/>
            <person name="Jetten M.S.M."/>
            <person name="Mascher T."/>
            <person name="Medema M.H."/>
            <person name="Devos D.P."/>
            <person name="Kaster A.-K."/>
            <person name="Ovreas L."/>
            <person name="Rohde M."/>
            <person name="Galperin M.Y."/>
            <person name="Jogler C."/>
        </authorList>
    </citation>
    <scope>NUCLEOTIDE SEQUENCE [LARGE SCALE GENOMIC DNA]</scope>
    <source>
        <strain evidence="4 5">FC18</strain>
    </source>
</reference>
<dbReference type="Gene3D" id="3.30.70.2330">
    <property type="match status" value="1"/>
</dbReference>
<dbReference type="Pfam" id="PF08797">
    <property type="entry name" value="HIRAN"/>
    <property type="match status" value="1"/>
</dbReference>
<evidence type="ECO:0000259" key="3">
    <source>
        <dbReference type="SMART" id="SM00910"/>
    </source>
</evidence>
<feature type="domain" description="HIRAN" evidence="3">
    <location>
        <begin position="415"/>
        <end position="505"/>
    </location>
</feature>
<accession>A0A5B9PBY2</accession>